<reference evidence="3" key="2">
    <citation type="submission" date="2020-09" db="EMBL/GenBank/DDBJ databases">
        <title>Reference genome assembly for Australian Ascochyta lentis isolate Al4.</title>
        <authorList>
            <person name="Lee R.C."/>
            <person name="Farfan-Caceres L.M."/>
            <person name="Debler J.W."/>
            <person name="Williams A.H."/>
            <person name="Henares B.M."/>
        </authorList>
    </citation>
    <scope>NUCLEOTIDE SEQUENCE</scope>
    <source>
        <strain evidence="3">Al4</strain>
    </source>
</reference>
<evidence type="ECO:0000256" key="1">
    <source>
        <dbReference type="SAM" id="MobiDB-lite"/>
    </source>
</evidence>
<organism evidence="3 4">
    <name type="scientific">Ascochyta lentis</name>
    <dbReference type="NCBI Taxonomy" id="205686"/>
    <lineage>
        <taxon>Eukaryota</taxon>
        <taxon>Fungi</taxon>
        <taxon>Dikarya</taxon>
        <taxon>Ascomycota</taxon>
        <taxon>Pezizomycotina</taxon>
        <taxon>Dothideomycetes</taxon>
        <taxon>Pleosporomycetidae</taxon>
        <taxon>Pleosporales</taxon>
        <taxon>Pleosporineae</taxon>
        <taxon>Didymellaceae</taxon>
        <taxon>Ascochyta</taxon>
    </lineage>
</organism>
<dbReference type="Pfam" id="PF22893">
    <property type="entry name" value="ULD_2"/>
    <property type="match status" value="1"/>
</dbReference>
<dbReference type="Pfam" id="PF23232">
    <property type="entry name" value="AAA_lid_13"/>
    <property type="match status" value="1"/>
</dbReference>
<evidence type="ECO:0000313" key="3">
    <source>
        <dbReference type="EMBL" id="KAF9690477.1"/>
    </source>
</evidence>
<dbReference type="OrthoDB" id="10042665at2759"/>
<dbReference type="PANTHER" id="PTHR46411">
    <property type="entry name" value="FAMILY ATPASE, PUTATIVE-RELATED"/>
    <property type="match status" value="1"/>
</dbReference>
<evidence type="ECO:0000259" key="2">
    <source>
        <dbReference type="SMART" id="SM00382"/>
    </source>
</evidence>
<dbReference type="Pfam" id="PF22942">
    <property type="entry name" value="DUF7025"/>
    <property type="match status" value="1"/>
</dbReference>
<dbReference type="InterPro" id="IPR056599">
    <property type="entry name" value="AAA_lid_fung"/>
</dbReference>
<dbReference type="PANTHER" id="PTHR46411:SF4">
    <property type="entry name" value="AAA+ ATPASE DOMAIN-CONTAINING PROTEIN"/>
    <property type="match status" value="1"/>
</dbReference>
<evidence type="ECO:0000313" key="4">
    <source>
        <dbReference type="Proteomes" id="UP000651452"/>
    </source>
</evidence>
<dbReference type="InterPro" id="IPR027417">
    <property type="entry name" value="P-loop_NTPase"/>
</dbReference>
<dbReference type="GO" id="GO:0016887">
    <property type="term" value="F:ATP hydrolysis activity"/>
    <property type="evidence" value="ECO:0007669"/>
    <property type="project" value="InterPro"/>
</dbReference>
<sequence length="979" mass="110940">METFSDPAVMSSAHSTVFHLDLPPRPSEVHGSVQEDEDAVLGASQNFIEATSSDAKINEADSTSDRATRNEAEIEMSKPQVRTFSTKWMQYKEDMEQLNSAVQRAMTVAESEPKNALNTEITSAEVRAVTISVDGSETYRIPWKACRTWPCMDAFLREWFREDERALKCITDGEFSLRDTYGGAIHPKLWETVIMPDSYVEFSLQLSPQVGPAPAPHVPEIKSEPDTLFENRVQYKVSYYKRPEHGGRPQFVSESIYTEPIELEISNEHDKVPVLEERKQIESPPDPSGRNNDFGARRGNTKLHKLHQADVVSEPILKIYSPYLLNVLKSVIEYSAEPPMGDKEGLDAGVFAYPYKDLYHHLEDLRRYKTVESDLRRRHSAAFNQYADEHIDLLVSYLESQPTVQYEEAKARWNRSSPLTTFATFWLLMKPGTDVYVREADGSFNLYVLDRLVGGIEQDPLGNKTTSKYTAQLWNLALDDQSIQQYARIVDVDIFDDERKIIELSVFPARYHDECNPVSGRQAMIDRGQKYFEYSKRPCFLEYSGRGLKPGSRSYKRARVVVEHASRPWEDGSAWGPDVDHLIPAASSRVPERVPVPQFNNSFGRLPPPPPPPPIPIIGASIRVARCECNDCRAAAASQKIYPRLKFSEYSNIDPTKESRLTEHQYSILPSHMFAFVLNDRSYDLLNVATLQEPRMAETAIDRLVMRPENKGLIKAVATTYTDNSRLFSADFIYDKGEGQVILLHGPPGTGKTLTAESVAEFTRRPLLNLTAADLGHEPDALEKSLLRYFRRANDWDAVVLLDEADVYLEKRSTNDLKRNSVVSGNLFTGARLLPGHPLPHYKQSYDKLNDDARAQIWGNMFQKLKDDHKSGGPKINYDYDAKHYVTKSDEVKALEWNGREIRNAFQTAVALAVYDSKHNNRSSEPAIPEVTEDHLRQVVSMSSAFRKYITAAHEGMDDSVLAYKYGNRDDGISTAPGR</sequence>
<keyword evidence="4" id="KW-1185">Reference proteome</keyword>
<comment type="caution">
    <text evidence="3">The sequence shown here is derived from an EMBL/GenBank/DDBJ whole genome shotgun (WGS) entry which is preliminary data.</text>
</comment>
<accession>A0A8H7ITY8</accession>
<dbReference type="AlphaFoldDB" id="A0A8H7ITY8"/>
<feature type="region of interest" description="Disordered" evidence="1">
    <location>
        <begin position="276"/>
        <end position="298"/>
    </location>
</feature>
<protein>
    <recommendedName>
        <fullName evidence="2">AAA+ ATPase domain-containing protein</fullName>
    </recommendedName>
</protein>
<gene>
    <name evidence="3" type="ORF">EKO04_011294</name>
</gene>
<dbReference type="InterPro" id="IPR054289">
    <property type="entry name" value="DUF7025"/>
</dbReference>
<dbReference type="EMBL" id="RZGK01000023">
    <property type="protein sequence ID" value="KAF9690477.1"/>
    <property type="molecule type" value="Genomic_DNA"/>
</dbReference>
<name>A0A8H7ITY8_9PLEO</name>
<dbReference type="InterPro" id="IPR003593">
    <property type="entry name" value="AAA+_ATPase"/>
</dbReference>
<proteinExistence type="predicted"/>
<feature type="domain" description="AAA+ ATPase" evidence="2">
    <location>
        <begin position="738"/>
        <end position="946"/>
    </location>
</feature>
<dbReference type="InterPro" id="IPR054464">
    <property type="entry name" value="ULD_fung"/>
</dbReference>
<reference evidence="3" key="1">
    <citation type="submission" date="2018-12" db="EMBL/GenBank/DDBJ databases">
        <authorList>
            <person name="Syme R.A."/>
            <person name="Farfan-Caceres L."/>
            <person name="Lichtenzveig J."/>
        </authorList>
    </citation>
    <scope>NUCLEOTIDE SEQUENCE</scope>
    <source>
        <strain evidence="3">Al4</strain>
    </source>
</reference>
<dbReference type="Pfam" id="PF00004">
    <property type="entry name" value="AAA"/>
    <property type="match status" value="1"/>
</dbReference>
<dbReference type="Gene3D" id="3.40.50.300">
    <property type="entry name" value="P-loop containing nucleotide triphosphate hydrolases"/>
    <property type="match status" value="1"/>
</dbReference>
<dbReference type="SMART" id="SM00382">
    <property type="entry name" value="AAA"/>
    <property type="match status" value="1"/>
</dbReference>
<dbReference type="SUPFAM" id="SSF52540">
    <property type="entry name" value="P-loop containing nucleoside triphosphate hydrolases"/>
    <property type="match status" value="1"/>
</dbReference>
<dbReference type="Proteomes" id="UP000651452">
    <property type="component" value="Unassembled WGS sequence"/>
</dbReference>
<dbReference type="GO" id="GO:0005524">
    <property type="term" value="F:ATP binding"/>
    <property type="evidence" value="ECO:0007669"/>
    <property type="project" value="InterPro"/>
</dbReference>
<dbReference type="InterPro" id="IPR003959">
    <property type="entry name" value="ATPase_AAA_core"/>
</dbReference>